<keyword evidence="1" id="KW-0732">Signal</keyword>
<protein>
    <recommendedName>
        <fullName evidence="4">TonB C-terminal domain-containing protein</fullName>
    </recommendedName>
</protein>
<evidence type="ECO:0008006" key="4">
    <source>
        <dbReference type="Google" id="ProtNLM"/>
    </source>
</evidence>
<organism evidence="2 3">
    <name type="scientific">Hymenobacter glaciei</name>
    <dbReference type="NCBI Taxonomy" id="877209"/>
    <lineage>
        <taxon>Bacteria</taxon>
        <taxon>Pseudomonadati</taxon>
        <taxon>Bacteroidota</taxon>
        <taxon>Cytophagia</taxon>
        <taxon>Cytophagales</taxon>
        <taxon>Hymenobacteraceae</taxon>
        <taxon>Hymenobacter</taxon>
    </lineage>
</organism>
<keyword evidence="3" id="KW-1185">Reference proteome</keyword>
<dbReference type="Proteomes" id="UP001501469">
    <property type="component" value="Unassembled WGS sequence"/>
</dbReference>
<gene>
    <name evidence="2" type="ORF">GCM10022409_43830</name>
</gene>
<evidence type="ECO:0000313" key="3">
    <source>
        <dbReference type="Proteomes" id="UP001501469"/>
    </source>
</evidence>
<sequence>MIRSLRPLLMVLVAALLPQVAFATAQAPDLLLYHGDTLLLQTNPLEKWLEQQPQRPAELRGNGSTACWRGYVATWLLKDDHLFLLAVQPCGGLPLAAAVLQKWFPLEDPHRIAATWVMGRLDVVKGKLVRYEHLGYGSIYEQDWLLTFEAGKLVGQQLFTTRGCEMAEPPGGARTFSQRLSQAVAWARVPAMAPGKPRRMVAIEFQPDSTSRHCRVRLAKSAGAPYDSLAMAAARLLAAANWGTCYRWGRWQPFRWTAPVFFDEATRRRQRGQRRPTR</sequence>
<feature type="signal peptide" evidence="1">
    <location>
        <begin position="1"/>
        <end position="23"/>
    </location>
</feature>
<reference evidence="3" key="1">
    <citation type="journal article" date="2019" name="Int. J. Syst. Evol. Microbiol.">
        <title>The Global Catalogue of Microorganisms (GCM) 10K type strain sequencing project: providing services to taxonomists for standard genome sequencing and annotation.</title>
        <authorList>
            <consortium name="The Broad Institute Genomics Platform"/>
            <consortium name="The Broad Institute Genome Sequencing Center for Infectious Disease"/>
            <person name="Wu L."/>
            <person name="Ma J."/>
        </authorList>
    </citation>
    <scope>NUCLEOTIDE SEQUENCE [LARGE SCALE GENOMIC DNA]</scope>
    <source>
        <strain evidence="3">JCM 17225</strain>
    </source>
</reference>
<dbReference type="RefSeq" id="WP_345058924.1">
    <property type="nucleotide sequence ID" value="NZ_BAABDK010000033.1"/>
</dbReference>
<name>A0ABP7UTH6_9BACT</name>
<dbReference type="EMBL" id="BAABDK010000033">
    <property type="protein sequence ID" value="GAA4052164.1"/>
    <property type="molecule type" value="Genomic_DNA"/>
</dbReference>
<evidence type="ECO:0000256" key="1">
    <source>
        <dbReference type="SAM" id="SignalP"/>
    </source>
</evidence>
<accession>A0ABP7UTH6</accession>
<feature type="chain" id="PRO_5045714111" description="TonB C-terminal domain-containing protein" evidence="1">
    <location>
        <begin position="24"/>
        <end position="278"/>
    </location>
</feature>
<evidence type="ECO:0000313" key="2">
    <source>
        <dbReference type="EMBL" id="GAA4052164.1"/>
    </source>
</evidence>
<proteinExistence type="predicted"/>
<comment type="caution">
    <text evidence="2">The sequence shown here is derived from an EMBL/GenBank/DDBJ whole genome shotgun (WGS) entry which is preliminary data.</text>
</comment>